<proteinExistence type="inferred from homology"/>
<name>A0A9Y2MYL6_9PSEU</name>
<comment type="similarity">
    <text evidence="2">Belongs to the terpene synthase family.</text>
</comment>
<evidence type="ECO:0000256" key="2">
    <source>
        <dbReference type="RuleBase" id="RU366034"/>
    </source>
</evidence>
<evidence type="ECO:0000313" key="4">
    <source>
        <dbReference type="Proteomes" id="UP001236014"/>
    </source>
</evidence>
<organism evidence="3 4">
    <name type="scientific">Amycolatopsis carbonis</name>
    <dbReference type="NCBI Taxonomy" id="715471"/>
    <lineage>
        <taxon>Bacteria</taxon>
        <taxon>Bacillati</taxon>
        <taxon>Actinomycetota</taxon>
        <taxon>Actinomycetes</taxon>
        <taxon>Pseudonocardiales</taxon>
        <taxon>Pseudonocardiaceae</taxon>
        <taxon>Amycolatopsis</taxon>
    </lineage>
</organism>
<dbReference type="EC" id="4.2.3.-" evidence="2"/>
<keyword evidence="4" id="KW-1185">Reference proteome</keyword>
<dbReference type="KEGG" id="acab:QRX50_24130"/>
<dbReference type="GO" id="GO:0046872">
    <property type="term" value="F:metal ion binding"/>
    <property type="evidence" value="ECO:0007669"/>
    <property type="project" value="UniProtKB-KW"/>
</dbReference>
<dbReference type="SFLD" id="SFLDG01020">
    <property type="entry name" value="Terpene_Cyclase_Like_2"/>
    <property type="match status" value="1"/>
</dbReference>
<dbReference type="EMBL" id="CP127294">
    <property type="protein sequence ID" value="WIX83621.1"/>
    <property type="molecule type" value="Genomic_DNA"/>
</dbReference>
<keyword evidence="2" id="KW-0479">Metal-binding</keyword>
<dbReference type="SFLD" id="SFLDS00005">
    <property type="entry name" value="Isoprenoid_Synthase_Type_I"/>
    <property type="match status" value="1"/>
</dbReference>
<sequence length="337" mass="38228">MDTYQMPDVCLPFVTATHPQAHRVQKLTEQWCQEFGLLRSPDVVTKFSALGYGRIMATLCPYVPLHTMSLITDWNSFFFIADDQQNNAITTNRVGRYEDLVDAVRHVIADDTHPTPADDHPIVAALRDLLCRTLPGRPPYWLARFRANLDLWLTGHLAENSYRLSGTVPRVSEYISVRRNASTVLPTLDLVEMAERAVISDELYRTPQYRTLVLGTADIMCWINDIHSLHMEQDDPINFVTVLAHHEHLETQRAMDAVAARIAARVQDHLTAARELPLVMDGLEPSAQKAIMWCVRDQQSWAAGMETWDRTDTIRFADSEVPTRGTTASYVEDLLAD</sequence>
<dbReference type="InterPro" id="IPR008949">
    <property type="entry name" value="Isoprenoid_synthase_dom_sf"/>
</dbReference>
<keyword evidence="2" id="KW-0460">Magnesium</keyword>
<dbReference type="PANTHER" id="PTHR35201">
    <property type="entry name" value="TERPENE SYNTHASE"/>
    <property type="match status" value="1"/>
</dbReference>
<comment type="cofactor">
    <cofactor evidence="2">
        <name>Mg(2+)</name>
        <dbReference type="ChEBI" id="CHEBI:18420"/>
    </cofactor>
</comment>
<evidence type="ECO:0000313" key="3">
    <source>
        <dbReference type="EMBL" id="WIX83621.1"/>
    </source>
</evidence>
<protein>
    <recommendedName>
        <fullName evidence="2">Terpene synthase</fullName>
        <ecNumber evidence="2">4.2.3.-</ecNumber>
    </recommendedName>
</protein>
<dbReference type="SUPFAM" id="SSF48576">
    <property type="entry name" value="Terpenoid synthases"/>
    <property type="match status" value="1"/>
</dbReference>
<dbReference type="InterPro" id="IPR034686">
    <property type="entry name" value="Terpene_cyclase-like_2"/>
</dbReference>
<reference evidence="3 4" key="1">
    <citation type="submission" date="2023-06" db="EMBL/GenBank/DDBJ databases">
        <authorList>
            <person name="Oyuntsetseg B."/>
            <person name="Kim S.B."/>
        </authorList>
    </citation>
    <scope>NUCLEOTIDE SEQUENCE [LARGE SCALE GENOMIC DNA]</scope>
    <source>
        <strain evidence="3 4">2-15</strain>
    </source>
</reference>
<dbReference type="Proteomes" id="UP001236014">
    <property type="component" value="Chromosome"/>
</dbReference>
<dbReference type="GO" id="GO:0010333">
    <property type="term" value="F:terpene synthase activity"/>
    <property type="evidence" value="ECO:0007669"/>
    <property type="project" value="InterPro"/>
</dbReference>
<dbReference type="RefSeq" id="WP_285974169.1">
    <property type="nucleotide sequence ID" value="NZ_CP127294.1"/>
</dbReference>
<dbReference type="Gene3D" id="1.10.600.10">
    <property type="entry name" value="Farnesyl Diphosphate Synthase"/>
    <property type="match status" value="1"/>
</dbReference>
<accession>A0A9Y2MYL6</accession>
<dbReference type="Pfam" id="PF19086">
    <property type="entry name" value="Terpene_syn_C_2"/>
    <property type="match status" value="1"/>
</dbReference>
<dbReference type="PANTHER" id="PTHR35201:SF4">
    <property type="entry name" value="BETA-PINACENE SYNTHASE-RELATED"/>
    <property type="match status" value="1"/>
</dbReference>
<gene>
    <name evidence="3" type="ORF">QRX50_24130</name>
</gene>
<keyword evidence="1 2" id="KW-0456">Lyase</keyword>
<evidence type="ECO:0000256" key="1">
    <source>
        <dbReference type="ARBA" id="ARBA00023239"/>
    </source>
</evidence>
<dbReference type="AlphaFoldDB" id="A0A9Y2MYL6"/>